<dbReference type="PANTHER" id="PTHR45874">
    <property type="entry name" value="HOMEOBOX PROTEIN ABDOMINAL-B"/>
    <property type="match status" value="1"/>
</dbReference>
<dbReference type="InterPro" id="IPR017970">
    <property type="entry name" value="Homeobox_CS"/>
</dbReference>
<sequence>MSAWTGRVPGTIHAHNMSSYQSASGVVNSFLVDSLISVSRTGEPLYSAPAFYMGSSSTLSYGSQSCACIQTLGKRGELVRHNPNQHHHHQQQQEHQRQAQFPGTPAYTAGLGHGSWPSNQLEAPVNGQYAPPLIRSYQHVVKEENTYCMYPSQRREKPASSFDTSLPMRLSAQGNVDDFSGIPVPGYFRLGQTYTLPRSTEYTMLLEEAATTFLPTHVTRTDDPLTVLGHAPTSVQPSSLSSDPPTADFIPEMSRNEKRPQHETSPHGSSAAGDEFSPVAVECSAAPTCVKSSLQCTPGTWLTAKSGRKKRCPYTKYQTLELEKEFLFNMYLTRERRLEISHSVNLTDRQVKIWFQNRRMKLKKMNRESRIRELTASFSFA</sequence>
<dbReference type="SUPFAM" id="SSF46689">
    <property type="entry name" value="Homeodomain-like"/>
    <property type="match status" value="1"/>
</dbReference>
<dbReference type="CDD" id="cd00086">
    <property type="entry name" value="homeodomain"/>
    <property type="match status" value="1"/>
</dbReference>
<evidence type="ECO:0000313" key="11">
    <source>
        <dbReference type="Proteomes" id="UP000694388"/>
    </source>
</evidence>
<feature type="domain" description="Homeobox" evidence="9">
    <location>
        <begin position="305"/>
        <end position="365"/>
    </location>
</feature>
<keyword evidence="5 6" id="KW-0539">Nucleus</keyword>
<dbReference type="Ensembl" id="ENSEBUT00000025552.1">
    <property type="protein sequence ID" value="ENSEBUP00000024976.1"/>
    <property type="gene ID" value="ENSEBUG00000015423.1"/>
</dbReference>
<feature type="DNA-binding region" description="Homeobox" evidence="6">
    <location>
        <begin position="307"/>
        <end position="366"/>
    </location>
</feature>
<dbReference type="Pfam" id="PF00046">
    <property type="entry name" value="Homeodomain"/>
    <property type="match status" value="1"/>
</dbReference>
<evidence type="ECO:0000256" key="4">
    <source>
        <dbReference type="ARBA" id="ARBA00023155"/>
    </source>
</evidence>
<dbReference type="Gene3D" id="1.10.10.60">
    <property type="entry name" value="Homeodomain-like"/>
    <property type="match status" value="1"/>
</dbReference>
<dbReference type="GO" id="GO:0000978">
    <property type="term" value="F:RNA polymerase II cis-regulatory region sequence-specific DNA binding"/>
    <property type="evidence" value="ECO:0007669"/>
    <property type="project" value="TreeGrafter"/>
</dbReference>
<dbReference type="GO" id="GO:0000981">
    <property type="term" value="F:DNA-binding transcription factor activity, RNA polymerase II-specific"/>
    <property type="evidence" value="ECO:0007669"/>
    <property type="project" value="InterPro"/>
</dbReference>
<organism evidence="10 11">
    <name type="scientific">Eptatretus burgeri</name>
    <name type="common">Inshore hagfish</name>
    <dbReference type="NCBI Taxonomy" id="7764"/>
    <lineage>
        <taxon>Eukaryota</taxon>
        <taxon>Metazoa</taxon>
        <taxon>Chordata</taxon>
        <taxon>Craniata</taxon>
        <taxon>Vertebrata</taxon>
        <taxon>Cyclostomata</taxon>
        <taxon>Myxini</taxon>
        <taxon>Myxiniformes</taxon>
        <taxon>Myxinidae</taxon>
        <taxon>Eptatretinae</taxon>
        <taxon>Eptatretus</taxon>
    </lineage>
</organism>
<dbReference type="AlphaFoldDB" id="A0A8C4R4I3"/>
<evidence type="ECO:0000313" key="10">
    <source>
        <dbReference type="Ensembl" id="ENSEBUP00000024976.1"/>
    </source>
</evidence>
<proteinExistence type="inferred from homology"/>
<reference evidence="10" key="1">
    <citation type="submission" date="2025-08" db="UniProtKB">
        <authorList>
            <consortium name="Ensembl"/>
        </authorList>
    </citation>
    <scope>IDENTIFICATION</scope>
</reference>
<dbReference type="SMART" id="SM00389">
    <property type="entry name" value="HOX"/>
    <property type="match status" value="1"/>
</dbReference>
<evidence type="ECO:0000256" key="5">
    <source>
        <dbReference type="ARBA" id="ARBA00023242"/>
    </source>
</evidence>
<feature type="compositionally biased region" description="Polar residues" evidence="8">
    <location>
        <begin position="233"/>
        <end position="244"/>
    </location>
</feature>
<dbReference type="InterPro" id="IPR001356">
    <property type="entry name" value="HD"/>
</dbReference>
<reference evidence="10" key="2">
    <citation type="submission" date="2025-09" db="UniProtKB">
        <authorList>
            <consortium name="Ensembl"/>
        </authorList>
    </citation>
    <scope>IDENTIFICATION</scope>
</reference>
<evidence type="ECO:0000256" key="2">
    <source>
        <dbReference type="ARBA" id="ARBA00006317"/>
    </source>
</evidence>
<comment type="subcellular location">
    <subcellularLocation>
        <location evidence="1 6 7">Nucleus</location>
    </subcellularLocation>
</comment>
<dbReference type="PANTHER" id="PTHR45874:SF4">
    <property type="entry name" value="HOMEOBOX PROTEIN ABDOMINAL-B"/>
    <property type="match status" value="1"/>
</dbReference>
<dbReference type="Proteomes" id="UP000694388">
    <property type="component" value="Unplaced"/>
</dbReference>
<dbReference type="PRINTS" id="PR00024">
    <property type="entry name" value="HOMEOBOX"/>
</dbReference>
<feature type="region of interest" description="Disordered" evidence="8">
    <location>
        <begin position="84"/>
        <end position="107"/>
    </location>
</feature>
<name>A0A8C4R4I3_EPTBU</name>
<dbReference type="InterPro" id="IPR020479">
    <property type="entry name" value="HD_metazoa"/>
</dbReference>
<dbReference type="InterPro" id="IPR009057">
    <property type="entry name" value="Homeodomain-like_sf"/>
</dbReference>
<dbReference type="GO" id="GO:0005634">
    <property type="term" value="C:nucleus"/>
    <property type="evidence" value="ECO:0007669"/>
    <property type="project" value="UniProtKB-SubCell"/>
</dbReference>
<comment type="similarity">
    <text evidence="2">Belongs to the Abd-B homeobox family.</text>
</comment>
<evidence type="ECO:0000256" key="1">
    <source>
        <dbReference type="ARBA" id="ARBA00004123"/>
    </source>
</evidence>
<keyword evidence="4 6" id="KW-0371">Homeobox</keyword>
<keyword evidence="11" id="KW-1185">Reference proteome</keyword>
<evidence type="ECO:0000256" key="6">
    <source>
        <dbReference type="PROSITE-ProRule" id="PRU00108"/>
    </source>
</evidence>
<dbReference type="PROSITE" id="PS50071">
    <property type="entry name" value="HOMEOBOX_2"/>
    <property type="match status" value="1"/>
</dbReference>
<dbReference type="GeneTree" id="ENSGT00940000163268"/>
<evidence type="ECO:0000256" key="7">
    <source>
        <dbReference type="RuleBase" id="RU000682"/>
    </source>
</evidence>
<evidence type="ECO:0000256" key="3">
    <source>
        <dbReference type="ARBA" id="ARBA00023125"/>
    </source>
</evidence>
<evidence type="ECO:0000259" key="9">
    <source>
        <dbReference type="PROSITE" id="PS50071"/>
    </source>
</evidence>
<dbReference type="InterPro" id="IPR046333">
    <property type="entry name" value="HXA10/ABDB-like"/>
</dbReference>
<accession>A0A8C4R4I3</accession>
<keyword evidence="3 6" id="KW-0238">DNA-binding</keyword>
<protein>
    <submittedName>
        <fullName evidence="10">Homeobox A10b</fullName>
    </submittedName>
</protein>
<feature type="compositionally biased region" description="Basic and acidic residues" evidence="8">
    <location>
        <begin position="254"/>
        <end position="265"/>
    </location>
</feature>
<dbReference type="PROSITE" id="PS00027">
    <property type="entry name" value="HOMEOBOX_1"/>
    <property type="match status" value="1"/>
</dbReference>
<evidence type="ECO:0000256" key="8">
    <source>
        <dbReference type="SAM" id="MobiDB-lite"/>
    </source>
</evidence>
<feature type="region of interest" description="Disordered" evidence="8">
    <location>
        <begin position="232"/>
        <end position="274"/>
    </location>
</feature>